<dbReference type="HAMAP" id="MF_01894">
    <property type="entry name" value="Smc_prok"/>
    <property type="match status" value="1"/>
</dbReference>
<feature type="coiled-coil region" evidence="7">
    <location>
        <begin position="421"/>
        <end position="476"/>
    </location>
</feature>
<evidence type="ECO:0000256" key="1">
    <source>
        <dbReference type="ARBA" id="ARBA00004496"/>
    </source>
</evidence>
<dbReference type="EMBL" id="AFZD01000016">
    <property type="protein sequence ID" value="EHL12097.1"/>
    <property type="molecule type" value="Genomic_DNA"/>
</dbReference>
<evidence type="ECO:0000313" key="10">
    <source>
        <dbReference type="Proteomes" id="UP000003527"/>
    </source>
</evidence>
<proteinExistence type="inferred from homology"/>
<dbReference type="GO" id="GO:0007059">
    <property type="term" value="P:chromosome segregation"/>
    <property type="evidence" value="ECO:0007669"/>
    <property type="project" value="UniProtKB-UniRule"/>
</dbReference>
<dbReference type="GO" id="GO:0005737">
    <property type="term" value="C:cytoplasm"/>
    <property type="evidence" value="ECO:0007669"/>
    <property type="project" value="UniProtKB-SubCell"/>
</dbReference>
<dbReference type="NCBIfam" id="TIGR02168">
    <property type="entry name" value="SMC_prok_B"/>
    <property type="match status" value="1"/>
</dbReference>
<dbReference type="CDD" id="cd03278">
    <property type="entry name" value="ABC_SMC_barmotin"/>
    <property type="match status" value="2"/>
</dbReference>
<evidence type="ECO:0000259" key="8">
    <source>
        <dbReference type="SMART" id="SM00968"/>
    </source>
</evidence>
<organism evidence="9 10">
    <name type="scientific">Oribacterium asaccharolyticum ACB7</name>
    <dbReference type="NCBI Taxonomy" id="796944"/>
    <lineage>
        <taxon>Bacteria</taxon>
        <taxon>Bacillati</taxon>
        <taxon>Bacillota</taxon>
        <taxon>Clostridia</taxon>
        <taxon>Lachnospirales</taxon>
        <taxon>Lachnospiraceae</taxon>
        <taxon>Oribacterium</taxon>
    </lineage>
</organism>
<dbReference type="GO" id="GO:0006260">
    <property type="term" value="P:DNA replication"/>
    <property type="evidence" value="ECO:0007669"/>
    <property type="project" value="UniProtKB-UniRule"/>
</dbReference>
<evidence type="ECO:0000256" key="2">
    <source>
        <dbReference type="ARBA" id="ARBA00022490"/>
    </source>
</evidence>
<dbReference type="GO" id="GO:0005524">
    <property type="term" value="F:ATP binding"/>
    <property type="evidence" value="ECO:0007669"/>
    <property type="project" value="UniProtKB-UniRule"/>
</dbReference>
<dbReference type="GO" id="GO:0003677">
    <property type="term" value="F:DNA binding"/>
    <property type="evidence" value="ECO:0007669"/>
    <property type="project" value="UniProtKB-UniRule"/>
</dbReference>
<dbReference type="FunFam" id="3.40.50.300:FF:000984">
    <property type="entry name" value="Chromosome partition protein Smc"/>
    <property type="match status" value="1"/>
</dbReference>
<reference evidence="9 10" key="1">
    <citation type="submission" date="2011-08" db="EMBL/GenBank/DDBJ databases">
        <title>The Genome Sequence of Oribacterium sp. ACB7.</title>
        <authorList>
            <consortium name="The Broad Institute Genome Sequencing Platform"/>
            <person name="Earl A."/>
            <person name="Ward D."/>
            <person name="Feldgarden M."/>
            <person name="Gevers D."/>
            <person name="Sizova M."/>
            <person name="Hazen A."/>
            <person name="Epstein S."/>
            <person name="Young S.K."/>
            <person name="Zeng Q."/>
            <person name="Gargeya S."/>
            <person name="Fitzgerald M."/>
            <person name="Haas B."/>
            <person name="Abouelleil A."/>
            <person name="Alvarado L."/>
            <person name="Arachchi H.M."/>
            <person name="Berlin A."/>
            <person name="Brown A."/>
            <person name="Chapman S.B."/>
            <person name="Chen Z."/>
            <person name="Dunbar C."/>
            <person name="Freedman E."/>
            <person name="Gearin G."/>
            <person name="Gellesch M."/>
            <person name="Goldberg J."/>
            <person name="Griggs A."/>
            <person name="Gujja S."/>
            <person name="Heiman D."/>
            <person name="Howarth C."/>
            <person name="Larson L."/>
            <person name="Lui A."/>
            <person name="MacDonald P.J.P."/>
            <person name="Montmayeur A."/>
            <person name="Murphy C."/>
            <person name="Neiman D."/>
            <person name="Pearson M."/>
            <person name="Priest M."/>
            <person name="Roberts A."/>
            <person name="Saif S."/>
            <person name="Shea T."/>
            <person name="Shenoy N."/>
            <person name="Sisk P."/>
            <person name="Stolte C."/>
            <person name="Sykes S."/>
            <person name="Wortman J."/>
            <person name="Nusbaum C."/>
            <person name="Birren B."/>
        </authorList>
    </citation>
    <scope>NUCLEOTIDE SEQUENCE [LARGE SCALE GENOMIC DNA]</scope>
    <source>
        <strain evidence="9 10">ACB7</strain>
    </source>
</reference>
<dbReference type="PIRSF" id="PIRSF005719">
    <property type="entry name" value="SMC"/>
    <property type="match status" value="1"/>
</dbReference>
<keyword evidence="6 7" id="KW-0238">DNA-binding</keyword>
<keyword evidence="2 7" id="KW-0963">Cytoplasm</keyword>
<keyword evidence="3 7" id="KW-0547">Nucleotide-binding</keyword>
<protein>
    <recommendedName>
        <fullName evidence="7">Chromosome partition protein Smc</fullName>
    </recommendedName>
</protein>
<dbReference type="InterPro" id="IPR027417">
    <property type="entry name" value="P-loop_NTPase"/>
</dbReference>
<gene>
    <name evidence="7" type="primary">smc</name>
    <name evidence="9" type="ORF">HMPREF9624_00404</name>
</gene>
<evidence type="ECO:0000256" key="5">
    <source>
        <dbReference type="ARBA" id="ARBA00023054"/>
    </source>
</evidence>
<comment type="caution">
    <text evidence="9">The sequence shown here is derived from an EMBL/GenBank/DDBJ whole genome shotgun (WGS) entry which is preliminary data.</text>
</comment>
<keyword evidence="5 7" id="KW-0175">Coiled coil</keyword>
<dbReference type="GO" id="GO:0030261">
    <property type="term" value="P:chromosome condensation"/>
    <property type="evidence" value="ECO:0007669"/>
    <property type="project" value="InterPro"/>
</dbReference>
<dbReference type="PANTHER" id="PTHR43977">
    <property type="entry name" value="STRUCTURAL MAINTENANCE OF CHROMOSOMES PROTEIN 3"/>
    <property type="match status" value="1"/>
</dbReference>
<feature type="binding site" evidence="7">
    <location>
        <begin position="32"/>
        <end position="39"/>
    </location>
    <ligand>
        <name>ATP</name>
        <dbReference type="ChEBI" id="CHEBI:30616"/>
    </ligand>
</feature>
<dbReference type="InterPro" id="IPR036277">
    <property type="entry name" value="SMC_hinge_sf"/>
</dbReference>
<dbReference type="Proteomes" id="UP000003527">
    <property type="component" value="Unassembled WGS sequence"/>
</dbReference>
<feature type="coiled-coil region" evidence="7">
    <location>
        <begin position="227"/>
        <end position="317"/>
    </location>
</feature>
<dbReference type="InterPro" id="IPR010935">
    <property type="entry name" value="SMC_hinge"/>
</dbReference>
<feature type="coiled-coil region" evidence="7">
    <location>
        <begin position="791"/>
        <end position="841"/>
    </location>
</feature>
<dbReference type="GO" id="GO:0005694">
    <property type="term" value="C:chromosome"/>
    <property type="evidence" value="ECO:0007669"/>
    <property type="project" value="InterPro"/>
</dbReference>
<feature type="coiled-coil region" evidence="7">
    <location>
        <begin position="649"/>
        <end position="707"/>
    </location>
</feature>
<evidence type="ECO:0000256" key="4">
    <source>
        <dbReference type="ARBA" id="ARBA00022840"/>
    </source>
</evidence>
<dbReference type="Pfam" id="PF02463">
    <property type="entry name" value="SMC_N"/>
    <property type="match status" value="1"/>
</dbReference>
<dbReference type="GO" id="GO:0016887">
    <property type="term" value="F:ATP hydrolysis activity"/>
    <property type="evidence" value="ECO:0007669"/>
    <property type="project" value="InterPro"/>
</dbReference>
<dbReference type="AlphaFoldDB" id="G9WTP4"/>
<dbReference type="SMART" id="SM00968">
    <property type="entry name" value="SMC_hinge"/>
    <property type="match status" value="1"/>
</dbReference>
<dbReference type="GO" id="GO:0007062">
    <property type="term" value="P:sister chromatid cohesion"/>
    <property type="evidence" value="ECO:0007669"/>
    <property type="project" value="InterPro"/>
</dbReference>
<dbReference type="SUPFAM" id="SSF75553">
    <property type="entry name" value="Smc hinge domain"/>
    <property type="match status" value="1"/>
</dbReference>
<dbReference type="InterPro" id="IPR024704">
    <property type="entry name" value="SMC"/>
</dbReference>
<feature type="domain" description="SMC hinge" evidence="8">
    <location>
        <begin position="498"/>
        <end position="615"/>
    </location>
</feature>
<evidence type="ECO:0000256" key="6">
    <source>
        <dbReference type="ARBA" id="ARBA00023125"/>
    </source>
</evidence>
<feature type="coiled-coil region" evidence="7">
    <location>
        <begin position="167"/>
        <end position="201"/>
    </location>
</feature>
<name>G9WTP4_9FIRM</name>
<comment type="domain">
    <text evidence="7">Contains large globular domains required for ATP hydrolysis at each terminus and a third globular domain forming a flexible hinge near the middle of the molecule. These domains are separated by coiled-coil structures.</text>
</comment>
<evidence type="ECO:0000256" key="3">
    <source>
        <dbReference type="ARBA" id="ARBA00022741"/>
    </source>
</evidence>
<comment type="function">
    <text evidence="7">Required for chromosome condensation and partitioning.</text>
</comment>
<evidence type="ECO:0000313" key="9">
    <source>
        <dbReference type="EMBL" id="EHL12097.1"/>
    </source>
</evidence>
<dbReference type="Pfam" id="PF06470">
    <property type="entry name" value="SMC_hinge"/>
    <property type="match status" value="1"/>
</dbReference>
<evidence type="ECO:0000256" key="7">
    <source>
        <dbReference type="HAMAP-Rule" id="MF_01894"/>
    </source>
</evidence>
<comment type="subcellular location">
    <subcellularLocation>
        <location evidence="1 7">Cytoplasm</location>
    </subcellularLocation>
</comment>
<dbReference type="PATRIC" id="fig|796944.3.peg.1116"/>
<comment type="similarity">
    <text evidence="7">Belongs to the SMC family.</text>
</comment>
<dbReference type="Gene3D" id="3.30.70.1620">
    <property type="match status" value="1"/>
</dbReference>
<dbReference type="SUPFAM" id="SSF52540">
    <property type="entry name" value="P-loop containing nucleoside triphosphate hydrolases"/>
    <property type="match status" value="1"/>
</dbReference>
<dbReference type="FunFam" id="3.40.50.300:FF:000901">
    <property type="entry name" value="Chromosome partition protein Smc"/>
    <property type="match status" value="1"/>
</dbReference>
<dbReference type="InterPro" id="IPR011890">
    <property type="entry name" value="SMC_prok"/>
</dbReference>
<sequence>MYLKSIEVQGFKSFANKTVLDFSPGITGIVGPNGSGKSNISDAVRWVLGEQKVKQLRGASMQDVIFAGTATRRPQNYASVSISFDNSDHALSLPYEEITVSRRLYRSGESEYRLNGSECRLKDIHELFYDTGIGKEGYSLIGQGQIDKILSGKAEERRALFDEAVGIVKFKRRKDIAEKKLEEEQANLERIQDIVSELEKQVGPLEKQSEKARKYLSFRDELVVLESTHFLQKLQDTEKLLQKLEEAEKDLKATIEAEVKKQNALSESFKGLEEELLLLDEKEQEISRGNEEDESRKKTLEEEIVRLKEAISGKESSSRHFQERVNALKEEASSSIGKMEDLVSALLSMKKKFQSFLLFNTEEEKVKLDIQLIDSTISEAKQIIRSTFYPDFDFDEGIQEKEDAEASSEDAKNFHAIETEIRALKKEGEEKQEAFSHLQRKRADAEKTVTDKRASLQDFLHQKERHRIQLENLQNLAERYEGFGQAVRKCMQEKEREKGLIGVVADVLKTKPEYELALETTLSGSLQNLVTEEEATAKRLLEKLKREKLGRATFLPLSSIRKERDGRYDSVRGEKGLIGVFADFVEVPKSCAGLENYLLSKVLLVDNLDNALAIARKYKHSLRIVTLDGELLQAGGALSGGAYRNSSSLIGRKREIDELVETLKAMEREEGERRASLRREEDALQELSSIEAEKREEILNLDKLYREKLLTFQGTVNAERQTLSTRVDFLTEQLHDYGERLEKNFTDQMDLEEENKNTAGSVEKDQNQIHALEEKICTLLEKEEKRKESLASLKNRRAEIAEEEKRFYKEKEGIQEELLQIEKEQLRLEHQKEKLEDQSAQSASQLFEDYGIGVSQAKQYFDENLSDNPALPSIIQEKKAEMKGLGSINLDSIEQYTEVKERYEFLRKQVEDLISSEESLREIIKDLDSGMRKQFHENFYKIQERFNEVFRVLFGGGSGKIEIDDSEDLLESGISIIAEPPGKKLQNMMQLSGGEKALTAISLLFALQSLKPSPFCLLDEIEAALDDSNVVRFAKYLHHLTKNTQFIVITHRRGTMESADRLFGVTMQEKGISTLVSVDLVEEHLQ</sequence>
<keyword evidence="4 7" id="KW-0067">ATP-binding</keyword>
<dbReference type="Gene3D" id="3.40.50.300">
    <property type="entry name" value="P-loop containing nucleotide triphosphate hydrolases"/>
    <property type="match status" value="2"/>
</dbReference>
<dbReference type="InterPro" id="IPR003395">
    <property type="entry name" value="RecF/RecN/SMC_N"/>
</dbReference>
<keyword evidence="10" id="KW-1185">Reference proteome</keyword>
<dbReference type="RefSeq" id="WP_009536312.1">
    <property type="nucleotide sequence ID" value="NZ_JH414504.1"/>
</dbReference>
<dbReference type="HOGENOM" id="CLU_001042_2_2_9"/>
<accession>G9WTP4</accession>
<dbReference type="Gene3D" id="1.20.1060.20">
    <property type="match status" value="1"/>
</dbReference>
<comment type="subunit">
    <text evidence="7">Homodimer.</text>
</comment>